<evidence type="ECO:0000313" key="5">
    <source>
        <dbReference type="EMBL" id="KRL81027.1"/>
    </source>
</evidence>
<organism evidence="5 6">
    <name type="scientific">Ligilactobacillus equi DSM 15833 = JCM 10991</name>
    <dbReference type="NCBI Taxonomy" id="1423740"/>
    <lineage>
        <taxon>Bacteria</taxon>
        <taxon>Bacillati</taxon>
        <taxon>Bacillota</taxon>
        <taxon>Bacilli</taxon>
        <taxon>Lactobacillales</taxon>
        <taxon>Lactobacillaceae</taxon>
        <taxon>Ligilactobacillus</taxon>
    </lineage>
</organism>
<dbReference type="OrthoDB" id="43195at2"/>
<dbReference type="STRING" id="1423740.FC36_GL002070"/>
<dbReference type="Proteomes" id="UP000051048">
    <property type="component" value="Unassembled WGS sequence"/>
</dbReference>
<feature type="domain" description="HTH lacI-type" evidence="4">
    <location>
        <begin position="2"/>
        <end position="61"/>
    </location>
</feature>
<dbReference type="PATRIC" id="fig|1423740.3.peg.2245"/>
<dbReference type="PROSITE" id="PS50932">
    <property type="entry name" value="HTH_LACI_2"/>
    <property type="match status" value="1"/>
</dbReference>
<dbReference type="PANTHER" id="PTHR30146:SF149">
    <property type="entry name" value="HTH-TYPE TRANSCRIPTIONAL REGULATOR EBGR"/>
    <property type="match status" value="1"/>
</dbReference>
<evidence type="ECO:0000259" key="4">
    <source>
        <dbReference type="PROSITE" id="PS50932"/>
    </source>
</evidence>
<dbReference type="Gene3D" id="1.10.260.40">
    <property type="entry name" value="lambda repressor-like DNA-binding domains"/>
    <property type="match status" value="1"/>
</dbReference>
<dbReference type="PANTHER" id="PTHR30146">
    <property type="entry name" value="LACI-RELATED TRANSCRIPTIONAL REPRESSOR"/>
    <property type="match status" value="1"/>
</dbReference>
<dbReference type="AlphaFoldDB" id="A0A0R1TRF7"/>
<name>A0A0R1TRF7_9LACO</name>
<evidence type="ECO:0000256" key="1">
    <source>
        <dbReference type="ARBA" id="ARBA00023015"/>
    </source>
</evidence>
<gene>
    <name evidence="5" type="ORF">FC36_GL002070</name>
</gene>
<dbReference type="Pfam" id="PF00356">
    <property type="entry name" value="LacI"/>
    <property type="match status" value="1"/>
</dbReference>
<dbReference type="InterPro" id="IPR010982">
    <property type="entry name" value="Lambda_DNA-bd_dom_sf"/>
</dbReference>
<dbReference type="RefSeq" id="WP_056986745.1">
    <property type="nucleotide sequence ID" value="NZ_AZFH01000047.1"/>
</dbReference>
<comment type="caution">
    <text evidence="5">The sequence shown here is derived from an EMBL/GenBank/DDBJ whole genome shotgun (WGS) entry which is preliminary data.</text>
</comment>
<sequence length="329" mass="37078">MTTIKDITEKSGVSAATVSRVLNNDESMAVSDTTRQKILTVAQELDYTKKKRNTKAKITTQTIGIVQWYSQREELDDLYYYSIRLGIEKRAQELGFQIVRHFNDQSFDDLKGVDGLIAIGKFSQPQIKQLGKITPKIVFVDSNTLSAGYSCVCPDFGTSVRGVLDYFIQNNHHHIGMLAGEETTADHHTSLIDPRFRTFKNHLEDLNLYNPRYVYVGKFTTDSGYQLMKQAIKELGEQLPHAFFIANDPLAIGALKALQEADIAVPERVKLVSFNDTVIAKNVFPPLSSVKVYTEDMGITAVDLLNYQHDIPRLIQLGTKLNIRESSRN</sequence>
<dbReference type="GO" id="GO:0003700">
    <property type="term" value="F:DNA-binding transcription factor activity"/>
    <property type="evidence" value="ECO:0007669"/>
    <property type="project" value="TreeGrafter"/>
</dbReference>
<evidence type="ECO:0000256" key="3">
    <source>
        <dbReference type="ARBA" id="ARBA00023163"/>
    </source>
</evidence>
<dbReference type="InterPro" id="IPR046335">
    <property type="entry name" value="LacI/GalR-like_sensor"/>
</dbReference>
<dbReference type="GO" id="GO:0000976">
    <property type="term" value="F:transcription cis-regulatory region binding"/>
    <property type="evidence" value="ECO:0007669"/>
    <property type="project" value="TreeGrafter"/>
</dbReference>
<dbReference type="CDD" id="cd01544">
    <property type="entry name" value="PBP1_GalR"/>
    <property type="match status" value="1"/>
</dbReference>
<dbReference type="PRINTS" id="PR00036">
    <property type="entry name" value="HTHLACI"/>
</dbReference>
<keyword evidence="2" id="KW-0238">DNA-binding</keyword>
<dbReference type="CDD" id="cd01392">
    <property type="entry name" value="HTH_LacI"/>
    <property type="match status" value="1"/>
</dbReference>
<dbReference type="Gene3D" id="3.40.50.2300">
    <property type="match status" value="2"/>
</dbReference>
<dbReference type="EMBL" id="AZFH01000047">
    <property type="protein sequence ID" value="KRL81027.1"/>
    <property type="molecule type" value="Genomic_DNA"/>
</dbReference>
<dbReference type="SUPFAM" id="SSF47413">
    <property type="entry name" value="lambda repressor-like DNA-binding domains"/>
    <property type="match status" value="1"/>
</dbReference>
<dbReference type="SMART" id="SM00354">
    <property type="entry name" value="HTH_LACI"/>
    <property type="match status" value="1"/>
</dbReference>
<proteinExistence type="predicted"/>
<evidence type="ECO:0000313" key="6">
    <source>
        <dbReference type="Proteomes" id="UP000051048"/>
    </source>
</evidence>
<dbReference type="SUPFAM" id="SSF53822">
    <property type="entry name" value="Periplasmic binding protein-like I"/>
    <property type="match status" value="1"/>
</dbReference>
<accession>A0A0R1TRF7</accession>
<dbReference type="InterPro" id="IPR000843">
    <property type="entry name" value="HTH_LacI"/>
</dbReference>
<protein>
    <submittedName>
        <fullName evidence="5">Galactose operon repressor</fullName>
    </submittedName>
</protein>
<keyword evidence="1" id="KW-0805">Transcription regulation</keyword>
<dbReference type="Pfam" id="PF13377">
    <property type="entry name" value="Peripla_BP_3"/>
    <property type="match status" value="1"/>
</dbReference>
<keyword evidence="3" id="KW-0804">Transcription</keyword>
<reference evidence="5 6" key="1">
    <citation type="journal article" date="2015" name="Genome Announc.">
        <title>Expanding the biotechnology potential of lactobacilli through comparative genomics of 213 strains and associated genera.</title>
        <authorList>
            <person name="Sun Z."/>
            <person name="Harris H.M."/>
            <person name="McCann A."/>
            <person name="Guo C."/>
            <person name="Argimon S."/>
            <person name="Zhang W."/>
            <person name="Yang X."/>
            <person name="Jeffery I.B."/>
            <person name="Cooney J.C."/>
            <person name="Kagawa T.F."/>
            <person name="Liu W."/>
            <person name="Song Y."/>
            <person name="Salvetti E."/>
            <person name="Wrobel A."/>
            <person name="Rasinkangas P."/>
            <person name="Parkhill J."/>
            <person name="Rea M.C."/>
            <person name="O'Sullivan O."/>
            <person name="Ritari J."/>
            <person name="Douillard F.P."/>
            <person name="Paul Ross R."/>
            <person name="Yang R."/>
            <person name="Briner A.E."/>
            <person name="Felis G.E."/>
            <person name="de Vos W.M."/>
            <person name="Barrangou R."/>
            <person name="Klaenhammer T.R."/>
            <person name="Caufield P.W."/>
            <person name="Cui Y."/>
            <person name="Zhang H."/>
            <person name="O'Toole P.W."/>
        </authorList>
    </citation>
    <scope>NUCLEOTIDE SEQUENCE [LARGE SCALE GENOMIC DNA]</scope>
    <source>
        <strain evidence="5 6">DSM 15833</strain>
    </source>
</reference>
<dbReference type="InterPro" id="IPR028082">
    <property type="entry name" value="Peripla_BP_I"/>
</dbReference>
<evidence type="ECO:0000256" key="2">
    <source>
        <dbReference type="ARBA" id="ARBA00023125"/>
    </source>
</evidence>